<reference evidence="1" key="2">
    <citation type="journal article" date="2015" name="Data Brief">
        <title>Shoot transcriptome of the giant reed, Arundo donax.</title>
        <authorList>
            <person name="Barrero R.A."/>
            <person name="Guerrero F.D."/>
            <person name="Moolhuijzen P."/>
            <person name="Goolsby J.A."/>
            <person name="Tidwell J."/>
            <person name="Bellgard S.E."/>
            <person name="Bellgard M.I."/>
        </authorList>
    </citation>
    <scope>NUCLEOTIDE SEQUENCE</scope>
    <source>
        <tissue evidence="1">Shoot tissue taken approximately 20 cm above the soil surface</tissue>
    </source>
</reference>
<dbReference type="AlphaFoldDB" id="A0A0A9C6D4"/>
<proteinExistence type="predicted"/>
<name>A0A0A9C6D4_ARUDO</name>
<reference evidence="1" key="1">
    <citation type="submission" date="2014-09" db="EMBL/GenBank/DDBJ databases">
        <authorList>
            <person name="Magalhaes I.L.F."/>
            <person name="Oliveira U."/>
            <person name="Santos F.R."/>
            <person name="Vidigal T.H.D.A."/>
            <person name="Brescovit A.D."/>
            <person name="Santos A.J."/>
        </authorList>
    </citation>
    <scope>NUCLEOTIDE SEQUENCE</scope>
    <source>
        <tissue evidence="1">Shoot tissue taken approximately 20 cm above the soil surface</tissue>
    </source>
</reference>
<evidence type="ECO:0000313" key="1">
    <source>
        <dbReference type="EMBL" id="JAD71874.1"/>
    </source>
</evidence>
<sequence>MWLGLALMGIFFKNHSTTVHFIALCLYSSFTSSS</sequence>
<accession>A0A0A9C6D4</accession>
<dbReference type="EMBL" id="GBRH01226021">
    <property type="protein sequence ID" value="JAD71874.1"/>
    <property type="molecule type" value="Transcribed_RNA"/>
</dbReference>
<organism evidence="1">
    <name type="scientific">Arundo donax</name>
    <name type="common">Giant reed</name>
    <name type="synonym">Donax arundinaceus</name>
    <dbReference type="NCBI Taxonomy" id="35708"/>
    <lineage>
        <taxon>Eukaryota</taxon>
        <taxon>Viridiplantae</taxon>
        <taxon>Streptophyta</taxon>
        <taxon>Embryophyta</taxon>
        <taxon>Tracheophyta</taxon>
        <taxon>Spermatophyta</taxon>
        <taxon>Magnoliopsida</taxon>
        <taxon>Liliopsida</taxon>
        <taxon>Poales</taxon>
        <taxon>Poaceae</taxon>
        <taxon>PACMAD clade</taxon>
        <taxon>Arundinoideae</taxon>
        <taxon>Arundineae</taxon>
        <taxon>Arundo</taxon>
    </lineage>
</organism>
<protein>
    <submittedName>
        <fullName evidence="1">Uncharacterized protein</fullName>
    </submittedName>
</protein>